<protein>
    <recommendedName>
        <fullName evidence="4">Peptidase</fullName>
    </recommendedName>
</protein>
<dbReference type="PANTHER" id="PTHR40115:SF1">
    <property type="entry name" value="INNER MEMBRANE PROTEIN WITH PEPSY TM HELIX"/>
    <property type="match status" value="1"/>
</dbReference>
<keyword evidence="1" id="KW-0472">Membrane</keyword>
<feature type="transmembrane region" description="Helical" evidence="1">
    <location>
        <begin position="12"/>
        <end position="35"/>
    </location>
</feature>
<feature type="transmembrane region" description="Helical" evidence="1">
    <location>
        <begin position="147"/>
        <end position="174"/>
    </location>
</feature>
<dbReference type="InterPro" id="IPR032307">
    <property type="entry name" value="PepSY_TM-like_2"/>
</dbReference>
<dbReference type="PROSITE" id="PS51257">
    <property type="entry name" value="PROKAR_LIPOPROTEIN"/>
    <property type="match status" value="1"/>
</dbReference>
<dbReference type="AlphaFoldDB" id="A0A2S5KJ00"/>
<comment type="caution">
    <text evidence="2">The sequence shown here is derived from an EMBL/GenBank/DDBJ whole genome shotgun (WGS) entry which is preliminary data.</text>
</comment>
<accession>A0A2S5KJ00</accession>
<evidence type="ECO:0008006" key="4">
    <source>
        <dbReference type="Google" id="ProtNLM"/>
    </source>
</evidence>
<evidence type="ECO:0000256" key="1">
    <source>
        <dbReference type="SAM" id="Phobius"/>
    </source>
</evidence>
<reference evidence="2 3" key="1">
    <citation type="submission" date="2018-02" db="EMBL/GenBank/DDBJ databases">
        <title>novel marine gammaproteobacteria from coastal saline agro ecosystem.</title>
        <authorList>
            <person name="Krishnan R."/>
            <person name="Ramesh Kumar N."/>
        </authorList>
    </citation>
    <scope>NUCLEOTIDE SEQUENCE [LARGE SCALE GENOMIC DNA]</scope>
    <source>
        <strain evidence="2 3">228</strain>
    </source>
</reference>
<keyword evidence="1" id="KW-0812">Transmembrane</keyword>
<dbReference type="Pfam" id="PF16357">
    <property type="entry name" value="PepSY_TM_like_2"/>
    <property type="match status" value="1"/>
</dbReference>
<dbReference type="OrthoDB" id="27171at2"/>
<gene>
    <name evidence="2" type="ORF">C4K68_23810</name>
</gene>
<dbReference type="EMBL" id="PRLP01000127">
    <property type="protein sequence ID" value="PPC74758.1"/>
    <property type="molecule type" value="Genomic_DNA"/>
</dbReference>
<sequence>MLKGKVLRAVKSVHWISSALALACLLLFSVTGITLNHPDWFDADPTQAEQRLQLPEVLQQQLMTAVAAGRWISVQPALLQWLSGQGLAGTPQRLEAVDNELHLDYQRPGGYRQISIYLDEGVVEAEEESRGLVAILNDLHKGRHAGAWWSALIDLTAVIILVFSVSGLVLLYHFASQRGSTWPLVAVGCAIPLLIYLVAVP</sequence>
<organism evidence="2 3">
    <name type="scientific">Proteobacteria bacterium 228</name>
    <dbReference type="NCBI Taxonomy" id="2083153"/>
    <lineage>
        <taxon>Bacteria</taxon>
        <taxon>Pseudomonadati</taxon>
        <taxon>Pseudomonadota</taxon>
    </lineage>
</organism>
<evidence type="ECO:0000313" key="3">
    <source>
        <dbReference type="Proteomes" id="UP000238196"/>
    </source>
</evidence>
<feature type="transmembrane region" description="Helical" evidence="1">
    <location>
        <begin position="181"/>
        <end position="199"/>
    </location>
</feature>
<proteinExistence type="predicted"/>
<name>A0A2S5KJ00_9PROT</name>
<dbReference type="Proteomes" id="UP000238196">
    <property type="component" value="Unassembled WGS sequence"/>
</dbReference>
<dbReference type="PANTHER" id="PTHR40115">
    <property type="entry name" value="INNER MEMBRANE PROTEIN WITH PEPSY TM HELIX"/>
    <property type="match status" value="1"/>
</dbReference>
<keyword evidence="1" id="KW-1133">Transmembrane helix</keyword>
<evidence type="ECO:0000313" key="2">
    <source>
        <dbReference type="EMBL" id="PPC74758.1"/>
    </source>
</evidence>